<name>A0A9Q1CIE3_HOLLE</name>
<proteinExistence type="predicted"/>
<gene>
    <name evidence="1" type="ORF">HOLleu_09041</name>
</gene>
<accession>A0A9Q1CIE3</accession>
<protein>
    <submittedName>
        <fullName evidence="1">Uncharacterized protein</fullName>
    </submittedName>
</protein>
<organism evidence="1 2">
    <name type="scientific">Holothuria leucospilota</name>
    <name type="common">Black long sea cucumber</name>
    <name type="synonym">Mertensiothuria leucospilota</name>
    <dbReference type="NCBI Taxonomy" id="206669"/>
    <lineage>
        <taxon>Eukaryota</taxon>
        <taxon>Metazoa</taxon>
        <taxon>Echinodermata</taxon>
        <taxon>Eleutherozoa</taxon>
        <taxon>Echinozoa</taxon>
        <taxon>Holothuroidea</taxon>
        <taxon>Aspidochirotacea</taxon>
        <taxon>Aspidochirotida</taxon>
        <taxon>Holothuriidae</taxon>
        <taxon>Holothuria</taxon>
    </lineage>
</organism>
<dbReference type="AlphaFoldDB" id="A0A9Q1CIE3"/>
<dbReference type="Proteomes" id="UP001152320">
    <property type="component" value="Chromosome 3"/>
</dbReference>
<evidence type="ECO:0000313" key="2">
    <source>
        <dbReference type="Proteomes" id="UP001152320"/>
    </source>
</evidence>
<keyword evidence="2" id="KW-1185">Reference proteome</keyword>
<evidence type="ECO:0000313" key="1">
    <source>
        <dbReference type="EMBL" id="KAJ8045922.1"/>
    </source>
</evidence>
<reference evidence="1" key="1">
    <citation type="submission" date="2021-10" db="EMBL/GenBank/DDBJ databases">
        <title>Tropical sea cucumber genome reveals ecological adaptation and Cuvierian tubules defense mechanism.</title>
        <authorList>
            <person name="Chen T."/>
        </authorList>
    </citation>
    <scope>NUCLEOTIDE SEQUENCE</scope>
    <source>
        <strain evidence="1">Nanhai2018</strain>
        <tissue evidence="1">Muscle</tissue>
    </source>
</reference>
<dbReference type="EMBL" id="JAIZAY010000003">
    <property type="protein sequence ID" value="KAJ8045922.1"/>
    <property type="molecule type" value="Genomic_DNA"/>
</dbReference>
<comment type="caution">
    <text evidence="1">The sequence shown here is derived from an EMBL/GenBank/DDBJ whole genome shotgun (WGS) entry which is preliminary data.</text>
</comment>
<sequence>MPNYIGGLYGANSDLSPIEVRAEVRKFGIPNAPGCRKMHSKPLRQICYFSSASDILRPVKTTRLSSPTTGRSLASPNPRWQDIAFLISKTQTCHHNCASTLTLQSLTGGDEEHAHVHILTHKRPYEWRSSTGILQWAYKSEYWYEPEYLYEAEYLTSLLRCEYKTTNTWKQKCTQLAEHDEIHKSG</sequence>